<protein>
    <submittedName>
        <fullName evidence="3">DUF4225 domain-containing protein</fullName>
    </submittedName>
</protein>
<sequence>MDIALLSMGRNRAWSDTMVNLEARRLVETANQLSAFYLQDGLTRIKFVEEIKQVVEKEFEVARRAKTDEECMACIKNLRAENNNLREQERLLKTRAAQLYAQVEFVRENNKIVGYVISAIHIVISGAALFTGMVMMSSMTPVGVLAGAVLFVDGINGITREASHIRYGEQSKSEGIFADGAMETAQFMGFNPKNGLAFYNAMTLGAGIYSIFGLARKPGTWRLFRWLPRDYYRKVDTMSKPKLTMKIAGYGVKAKVIFDLLATDNSSN</sequence>
<comment type="caution">
    <text evidence="3">The sequence shown here is derived from an EMBL/GenBank/DDBJ whole genome shotgun (WGS) entry which is preliminary data.</text>
</comment>
<feature type="coiled-coil region" evidence="1">
    <location>
        <begin position="75"/>
        <end position="102"/>
    </location>
</feature>
<dbReference type="Proteomes" id="UP000885320">
    <property type="component" value="Unassembled WGS sequence"/>
</dbReference>
<accession>A0A3J4MJM5</accession>
<evidence type="ECO:0000313" key="3">
    <source>
        <dbReference type="EMBL" id="MFK70011.1"/>
    </source>
</evidence>
<keyword evidence="1" id="KW-0175">Coiled coil</keyword>
<dbReference type="EMBL" id="RMUA01000015">
    <property type="protein sequence ID" value="MFK70011.1"/>
    <property type="molecule type" value="Genomic_DNA"/>
</dbReference>
<proteinExistence type="predicted"/>
<evidence type="ECO:0000256" key="1">
    <source>
        <dbReference type="SAM" id="Coils"/>
    </source>
</evidence>
<feature type="transmembrane region" description="Helical" evidence="2">
    <location>
        <begin position="112"/>
        <end position="135"/>
    </location>
</feature>
<keyword evidence="2" id="KW-1133">Transmembrane helix</keyword>
<gene>
    <name evidence="3" type="ORF">EEN95_12075</name>
</gene>
<name>A0A3J4MJM5_SALER</name>
<dbReference type="InterPro" id="IPR025320">
    <property type="entry name" value="DUF4225"/>
</dbReference>
<dbReference type="Pfam" id="PF13988">
    <property type="entry name" value="DUF4225"/>
    <property type="match status" value="1"/>
</dbReference>
<keyword evidence="2" id="KW-0812">Transmembrane</keyword>
<dbReference type="AlphaFoldDB" id="A0A3J4MJM5"/>
<organism evidence="3">
    <name type="scientific">Salmonella enterica</name>
    <name type="common">Salmonella choleraesuis</name>
    <dbReference type="NCBI Taxonomy" id="28901"/>
    <lineage>
        <taxon>Bacteria</taxon>
        <taxon>Pseudomonadati</taxon>
        <taxon>Pseudomonadota</taxon>
        <taxon>Gammaproteobacteria</taxon>
        <taxon>Enterobacterales</taxon>
        <taxon>Enterobacteriaceae</taxon>
        <taxon>Salmonella</taxon>
    </lineage>
</organism>
<reference evidence="3" key="1">
    <citation type="submission" date="2018-11" db="EMBL/GenBank/DDBJ databases">
        <authorList>
            <consortium name="PulseNet: The National Subtyping Network for Foodborne Disease Surveillance"/>
            <person name="Tarr C.L."/>
            <person name="Trees E."/>
            <person name="Katz L.S."/>
            <person name="Carleton-Romer H.A."/>
            <person name="Stroika S."/>
            <person name="Kucerova Z."/>
            <person name="Roache K.F."/>
            <person name="Sabol A.L."/>
            <person name="Besser J."/>
            <person name="Gerner-Smidt P."/>
        </authorList>
    </citation>
    <scope>NUCLEOTIDE SEQUENCE [LARGE SCALE GENOMIC DNA]</scope>
    <source>
        <strain evidence="3">PNUSAS057377</strain>
    </source>
</reference>
<keyword evidence="2" id="KW-0472">Membrane</keyword>
<evidence type="ECO:0000256" key="2">
    <source>
        <dbReference type="SAM" id="Phobius"/>
    </source>
</evidence>
<feature type="transmembrane region" description="Helical" evidence="2">
    <location>
        <begin position="196"/>
        <end position="215"/>
    </location>
</feature>